<dbReference type="OrthoDB" id="9803723at2"/>
<proteinExistence type="predicted"/>
<organism evidence="1 2">
    <name type="scientific">Candidatus Methylospira mobilis</name>
    <dbReference type="NCBI Taxonomy" id="1808979"/>
    <lineage>
        <taxon>Bacteria</taxon>
        <taxon>Pseudomonadati</taxon>
        <taxon>Pseudomonadota</taxon>
        <taxon>Gammaproteobacteria</taxon>
        <taxon>Methylococcales</taxon>
        <taxon>Methylococcaceae</taxon>
        <taxon>Candidatus Methylospira</taxon>
    </lineage>
</organism>
<dbReference type="AlphaFoldDB" id="A0A5Q0BBU1"/>
<sequence>MMYWDIIEVRSIAPRELAVRFEDGLSGVIYIDLSFCTGVFDPLRNDQMAGSAQVSNGVVVWPNGLDLAPDTMYREIKRSPDRRYNLFR</sequence>
<dbReference type="InParanoid" id="A0A5Q0BBU1"/>
<dbReference type="Pfam" id="PF10387">
    <property type="entry name" value="DUF2442"/>
    <property type="match status" value="1"/>
</dbReference>
<reference evidence="1 2" key="1">
    <citation type="submission" date="2019-09" db="EMBL/GenBank/DDBJ databases">
        <title>Ecophysiology of the spiral-shaped methanotroph Methylospira mobilis as revealed by the complete genome sequence.</title>
        <authorList>
            <person name="Oshkin I.Y."/>
            <person name="Dedysh S.N."/>
            <person name="Miroshnikov K."/>
            <person name="Danilova O.V."/>
            <person name="Hakobyan A."/>
            <person name="Liesack W."/>
        </authorList>
    </citation>
    <scope>NUCLEOTIDE SEQUENCE [LARGE SCALE GENOMIC DNA]</scope>
    <source>
        <strain evidence="1 2">Shm1</strain>
    </source>
</reference>
<dbReference type="RefSeq" id="WP_153247393.1">
    <property type="nucleotide sequence ID" value="NZ_CP044205.1"/>
</dbReference>
<name>A0A5Q0BBU1_9GAMM</name>
<protein>
    <submittedName>
        <fullName evidence="1">DUF2442 domain-containing protein</fullName>
    </submittedName>
</protein>
<dbReference type="InterPro" id="IPR018841">
    <property type="entry name" value="DUF2442"/>
</dbReference>
<gene>
    <name evidence="1" type="ORF">F6R98_01240</name>
</gene>
<dbReference type="Proteomes" id="UP000325755">
    <property type="component" value="Chromosome"/>
</dbReference>
<evidence type="ECO:0000313" key="2">
    <source>
        <dbReference type="Proteomes" id="UP000325755"/>
    </source>
</evidence>
<dbReference type="Gene3D" id="3.30.2020.10">
    <property type="entry name" value="NE0471-like N-terminal domain"/>
    <property type="match status" value="1"/>
</dbReference>
<evidence type="ECO:0000313" key="1">
    <source>
        <dbReference type="EMBL" id="QFY41413.1"/>
    </source>
</evidence>
<accession>A0A5Q0BBU1</accession>
<dbReference type="InterPro" id="IPR036782">
    <property type="entry name" value="NE0471-like_N"/>
</dbReference>
<dbReference type="SUPFAM" id="SSF143880">
    <property type="entry name" value="NE0471 N-terminal domain-like"/>
    <property type="match status" value="1"/>
</dbReference>
<dbReference type="KEGG" id="mmob:F6R98_01240"/>
<keyword evidence="2" id="KW-1185">Reference proteome</keyword>
<dbReference type="EMBL" id="CP044205">
    <property type="protein sequence ID" value="QFY41413.1"/>
    <property type="molecule type" value="Genomic_DNA"/>
</dbReference>